<organism evidence="2 3">
    <name type="scientific">Candidatus Staskawiczbacteria bacterium RIFCSPHIGHO2_01_FULL_36_16</name>
    <dbReference type="NCBI Taxonomy" id="1802200"/>
    <lineage>
        <taxon>Bacteria</taxon>
        <taxon>Candidatus Staskawicziibacteriota</taxon>
    </lineage>
</organism>
<evidence type="ECO:0000313" key="2">
    <source>
        <dbReference type="EMBL" id="OGZ65444.1"/>
    </source>
</evidence>
<keyword evidence="1" id="KW-0472">Membrane</keyword>
<comment type="caution">
    <text evidence="2">The sequence shown here is derived from an EMBL/GenBank/DDBJ whole genome shotgun (WGS) entry which is preliminary data.</text>
</comment>
<accession>A0A1G2HSC4</accession>
<evidence type="ECO:0000256" key="1">
    <source>
        <dbReference type="SAM" id="Phobius"/>
    </source>
</evidence>
<dbReference type="Proteomes" id="UP000177190">
    <property type="component" value="Unassembled WGS sequence"/>
</dbReference>
<feature type="transmembrane region" description="Helical" evidence="1">
    <location>
        <begin position="283"/>
        <end position="303"/>
    </location>
</feature>
<dbReference type="EMBL" id="MHOM01000007">
    <property type="protein sequence ID" value="OGZ65444.1"/>
    <property type="molecule type" value="Genomic_DNA"/>
</dbReference>
<name>A0A1G2HSC4_9BACT</name>
<keyword evidence="1" id="KW-0812">Transmembrane</keyword>
<dbReference type="AlphaFoldDB" id="A0A1G2HSC4"/>
<protein>
    <submittedName>
        <fullName evidence="2">Uncharacterized protein</fullName>
    </submittedName>
</protein>
<keyword evidence="1" id="KW-1133">Transmembrane helix</keyword>
<reference evidence="2 3" key="1">
    <citation type="journal article" date="2016" name="Nat. Commun.">
        <title>Thousands of microbial genomes shed light on interconnected biogeochemical processes in an aquifer system.</title>
        <authorList>
            <person name="Anantharaman K."/>
            <person name="Brown C.T."/>
            <person name="Hug L.A."/>
            <person name="Sharon I."/>
            <person name="Castelle C.J."/>
            <person name="Probst A.J."/>
            <person name="Thomas B.C."/>
            <person name="Singh A."/>
            <person name="Wilkins M.J."/>
            <person name="Karaoz U."/>
            <person name="Brodie E.L."/>
            <person name="Williams K.H."/>
            <person name="Hubbard S.S."/>
            <person name="Banfield J.F."/>
        </authorList>
    </citation>
    <scope>NUCLEOTIDE SEQUENCE [LARGE SCALE GENOMIC DNA]</scope>
</reference>
<proteinExistence type="predicted"/>
<sequence>MKKITYLLIFVLFFSFVSFQSVLAIGQTTKPIVIEDILRGQEFTAELQMVNSEDKEAVYQLKAEGQIASWASFYQESDQNLENPIQEVNISAGSRVRAIVKFQIPEDAPNGKYSGEVLVMTKASDNAGQEEGASVNVLDRIGREVLITVTDKEIIDLEAAVIPSKYGVNIGEPLKIKINYYNNGNVFMKPDVQLKILKGGNTIFNAIFSYPESEEAIKSKQRKTLSYVEWSTSGQESGNYTAEVKIMHNGEVVAENSFKFSIGHFQDSVWISAVSFLGGGNLAAGWFVIGGALLILAIIFDILRKKGINFSKAQLVFNNIRRLF</sequence>
<dbReference type="STRING" id="1802200.A2812_01130"/>
<gene>
    <name evidence="2" type="ORF">A2812_01130</name>
</gene>
<evidence type="ECO:0000313" key="3">
    <source>
        <dbReference type="Proteomes" id="UP000177190"/>
    </source>
</evidence>